<dbReference type="SUPFAM" id="SSF55298">
    <property type="entry name" value="YjgF-like"/>
    <property type="match status" value="1"/>
</dbReference>
<evidence type="ECO:0000313" key="2">
    <source>
        <dbReference type="Proteomes" id="UP000717696"/>
    </source>
</evidence>
<dbReference type="AlphaFoldDB" id="A0A9P9I8I6"/>
<sequence>MSKLQYFNYEGVGATNNQLYSYSQAVRIGNIIRCSGQGGWDESGNIDGKDLKGQVELAFRNVDKNLKDAGCKGWEDVYAVRSFYISVPDSIDLMVQQARKWMPSHQPVWTCVGVTELALPGMMVEIEVEAVIS</sequence>
<gene>
    <name evidence="1" type="ORF">B0J13DRAFT_576320</name>
</gene>
<accession>A0A9P9I8I6</accession>
<dbReference type="CDD" id="cd06152">
    <property type="entry name" value="YjgF_YER057c_UK114_like_4"/>
    <property type="match status" value="1"/>
</dbReference>
<dbReference type="OrthoDB" id="309640at2759"/>
<dbReference type="InterPro" id="IPR006175">
    <property type="entry name" value="YjgF/YER057c/UK114"/>
</dbReference>
<dbReference type="Pfam" id="PF01042">
    <property type="entry name" value="Ribonuc_L-PSP"/>
    <property type="match status" value="1"/>
</dbReference>
<dbReference type="PANTHER" id="PTHR43857">
    <property type="entry name" value="BLR7761 PROTEIN"/>
    <property type="match status" value="1"/>
</dbReference>
<dbReference type="PANTHER" id="PTHR43857:SF1">
    <property type="entry name" value="YJGH FAMILY PROTEIN"/>
    <property type="match status" value="1"/>
</dbReference>
<proteinExistence type="predicted"/>
<dbReference type="EMBL" id="JAGMUU010000053">
    <property type="protein sequence ID" value="KAH7111948.1"/>
    <property type="molecule type" value="Genomic_DNA"/>
</dbReference>
<reference evidence="1" key="1">
    <citation type="journal article" date="2021" name="Nat. Commun.">
        <title>Genetic determinants of endophytism in the Arabidopsis root mycobiome.</title>
        <authorList>
            <person name="Mesny F."/>
            <person name="Miyauchi S."/>
            <person name="Thiergart T."/>
            <person name="Pickel B."/>
            <person name="Atanasova L."/>
            <person name="Karlsson M."/>
            <person name="Huettel B."/>
            <person name="Barry K.W."/>
            <person name="Haridas S."/>
            <person name="Chen C."/>
            <person name="Bauer D."/>
            <person name="Andreopoulos W."/>
            <person name="Pangilinan J."/>
            <person name="LaButti K."/>
            <person name="Riley R."/>
            <person name="Lipzen A."/>
            <person name="Clum A."/>
            <person name="Drula E."/>
            <person name="Henrissat B."/>
            <person name="Kohler A."/>
            <person name="Grigoriev I.V."/>
            <person name="Martin F.M."/>
            <person name="Hacquard S."/>
        </authorList>
    </citation>
    <scope>NUCLEOTIDE SEQUENCE</scope>
    <source>
        <strain evidence="1">MPI-CAGE-AT-0021</strain>
    </source>
</reference>
<name>A0A9P9I8I6_9HYPO</name>
<dbReference type="Proteomes" id="UP000717696">
    <property type="component" value="Unassembled WGS sequence"/>
</dbReference>
<keyword evidence="2" id="KW-1185">Reference proteome</keyword>
<evidence type="ECO:0000313" key="1">
    <source>
        <dbReference type="EMBL" id="KAH7111948.1"/>
    </source>
</evidence>
<protein>
    <submittedName>
        <fullName evidence="1">Endoribonuclease L-PSP/chorismate mutase-like protein</fullName>
    </submittedName>
</protein>
<dbReference type="InterPro" id="IPR035959">
    <property type="entry name" value="RutC-like_sf"/>
</dbReference>
<organism evidence="1 2">
    <name type="scientific">Dactylonectria estremocensis</name>
    <dbReference type="NCBI Taxonomy" id="1079267"/>
    <lineage>
        <taxon>Eukaryota</taxon>
        <taxon>Fungi</taxon>
        <taxon>Dikarya</taxon>
        <taxon>Ascomycota</taxon>
        <taxon>Pezizomycotina</taxon>
        <taxon>Sordariomycetes</taxon>
        <taxon>Hypocreomycetidae</taxon>
        <taxon>Hypocreales</taxon>
        <taxon>Nectriaceae</taxon>
        <taxon>Dactylonectria</taxon>
    </lineage>
</organism>
<comment type="caution">
    <text evidence="1">The sequence shown here is derived from an EMBL/GenBank/DDBJ whole genome shotgun (WGS) entry which is preliminary data.</text>
</comment>
<dbReference type="Gene3D" id="3.30.1330.40">
    <property type="entry name" value="RutC-like"/>
    <property type="match status" value="1"/>
</dbReference>